<sequence>MLITTEVIGYIAATLTTLSFLPQALLTLKTRNTESLSLSMYSLFTTGVLLWLIYGVSISDKAIIFANSITFLLALSILSFKIYNTLRDRQ</sequence>
<gene>
    <name evidence="6" type="ORF">EQU24_07865</name>
</gene>
<keyword evidence="7" id="KW-1185">Reference proteome</keyword>
<accession>A0A4P9UNV4</accession>
<dbReference type="STRING" id="675511.GCA_000341735_01457"/>
<dbReference type="EMBL" id="CP035467">
    <property type="protein sequence ID" value="QCW82170.1"/>
    <property type="molecule type" value="Genomic_DNA"/>
</dbReference>
<keyword evidence="2 5" id="KW-0812">Transmembrane</keyword>
<keyword evidence="4 5" id="KW-0472">Membrane</keyword>
<feature type="transmembrane region" description="Helical" evidence="5">
    <location>
        <begin position="62"/>
        <end position="83"/>
    </location>
</feature>
<dbReference type="NCBIfam" id="NF037968">
    <property type="entry name" value="SemiSWEET_2"/>
    <property type="match status" value="1"/>
</dbReference>
<dbReference type="Gene3D" id="1.20.1280.290">
    <property type="match status" value="1"/>
</dbReference>
<evidence type="ECO:0000256" key="2">
    <source>
        <dbReference type="ARBA" id="ARBA00022692"/>
    </source>
</evidence>
<dbReference type="RefSeq" id="WP_017840016.1">
    <property type="nucleotide sequence ID" value="NZ_CP035467.1"/>
</dbReference>
<protein>
    <submittedName>
        <fullName evidence="6">Glutathione synthetase</fullName>
    </submittedName>
</protein>
<comment type="subcellular location">
    <subcellularLocation>
        <location evidence="1">Membrane</location>
        <topology evidence="1">Multi-pass membrane protein</topology>
    </subcellularLocation>
</comment>
<proteinExistence type="predicted"/>
<dbReference type="KEGG" id="mbur:EQU24_07865"/>
<dbReference type="GO" id="GO:0051119">
    <property type="term" value="F:sugar transmembrane transporter activity"/>
    <property type="evidence" value="ECO:0007669"/>
    <property type="project" value="InterPro"/>
</dbReference>
<dbReference type="AlphaFoldDB" id="A0A4P9UNV4"/>
<feature type="transmembrane region" description="Helical" evidence="5">
    <location>
        <begin position="7"/>
        <end position="26"/>
    </location>
</feature>
<name>A0A4P9UNV4_METBY</name>
<dbReference type="Pfam" id="PF04193">
    <property type="entry name" value="PQ-loop"/>
    <property type="match status" value="1"/>
</dbReference>
<dbReference type="InterPro" id="IPR047662">
    <property type="entry name" value="SemiSWEET"/>
</dbReference>
<evidence type="ECO:0000313" key="7">
    <source>
        <dbReference type="Proteomes" id="UP000305881"/>
    </source>
</evidence>
<dbReference type="Proteomes" id="UP000305881">
    <property type="component" value="Chromosome"/>
</dbReference>
<evidence type="ECO:0000256" key="4">
    <source>
        <dbReference type="ARBA" id="ARBA00023136"/>
    </source>
</evidence>
<evidence type="ECO:0000256" key="1">
    <source>
        <dbReference type="ARBA" id="ARBA00004141"/>
    </source>
</evidence>
<reference evidence="7" key="1">
    <citation type="journal article" date="2019" name="J. Bacteriol.">
        <title>A Mutagenic Screen Identifies a TonB-Dependent Receptor Required for the Lanthanide Metal Switch in the Type I Methanotroph 'Methylotuvimicrobium buryatense' 5GB1C.</title>
        <authorList>
            <person name="Groom J.D."/>
            <person name="Ford S.M."/>
            <person name="Pesesky M.W."/>
            <person name="Lidstrom M.E."/>
        </authorList>
    </citation>
    <scope>NUCLEOTIDE SEQUENCE [LARGE SCALE GENOMIC DNA]</scope>
    <source>
        <strain evidence="7">5GB1C</strain>
    </source>
</reference>
<feature type="transmembrane region" description="Helical" evidence="5">
    <location>
        <begin position="38"/>
        <end position="56"/>
    </location>
</feature>
<evidence type="ECO:0000313" key="6">
    <source>
        <dbReference type="EMBL" id="QCW82170.1"/>
    </source>
</evidence>
<evidence type="ECO:0000256" key="5">
    <source>
        <dbReference type="SAM" id="Phobius"/>
    </source>
</evidence>
<dbReference type="OrthoDB" id="122062at2"/>
<keyword evidence="3 5" id="KW-1133">Transmembrane helix</keyword>
<dbReference type="GO" id="GO:0016020">
    <property type="term" value="C:membrane"/>
    <property type="evidence" value="ECO:0007669"/>
    <property type="project" value="UniProtKB-SubCell"/>
</dbReference>
<organism evidence="6 7">
    <name type="scientific">Methylotuvimicrobium buryatense</name>
    <name type="common">Methylomicrobium buryatense</name>
    <dbReference type="NCBI Taxonomy" id="95641"/>
    <lineage>
        <taxon>Bacteria</taxon>
        <taxon>Pseudomonadati</taxon>
        <taxon>Pseudomonadota</taxon>
        <taxon>Gammaproteobacteria</taxon>
        <taxon>Methylococcales</taxon>
        <taxon>Methylococcaceae</taxon>
        <taxon>Methylotuvimicrobium</taxon>
    </lineage>
</organism>
<dbReference type="InterPro" id="IPR006603">
    <property type="entry name" value="PQ-loop_rpt"/>
</dbReference>
<evidence type="ECO:0000256" key="3">
    <source>
        <dbReference type="ARBA" id="ARBA00022989"/>
    </source>
</evidence>